<name>A0A4R9BM48_9MICO</name>
<dbReference type="Gene3D" id="2.130.10.30">
    <property type="entry name" value="Regulator of chromosome condensation 1/beta-lactamase-inhibitor protein II"/>
    <property type="match status" value="1"/>
</dbReference>
<dbReference type="InterPro" id="IPR009091">
    <property type="entry name" value="RCC1/BLIP-II"/>
</dbReference>
<proteinExistence type="predicted"/>
<evidence type="ECO:0000313" key="2">
    <source>
        <dbReference type="EMBL" id="TFD86117.1"/>
    </source>
</evidence>
<feature type="region of interest" description="Disordered" evidence="1">
    <location>
        <begin position="43"/>
        <end position="75"/>
    </location>
</feature>
<dbReference type="Pfam" id="PF13540">
    <property type="entry name" value="RCC1_2"/>
    <property type="match status" value="1"/>
</dbReference>
<accession>A0A4R9BM48</accession>
<dbReference type="PROSITE" id="PS00626">
    <property type="entry name" value="RCC1_2"/>
    <property type="match status" value="1"/>
</dbReference>
<dbReference type="InterPro" id="IPR000408">
    <property type="entry name" value="Reg_chr_condens"/>
</dbReference>
<dbReference type="EMBL" id="SOHN01000016">
    <property type="protein sequence ID" value="TFD86117.1"/>
    <property type="molecule type" value="Genomic_DNA"/>
</dbReference>
<protein>
    <submittedName>
        <fullName evidence="2">Uncharacterized protein</fullName>
    </submittedName>
</protein>
<dbReference type="AlphaFoldDB" id="A0A4R9BM48"/>
<sequence>MTEPSCPGVAGSRCRQVNNVTAIAAGRYHSLALLADGTTVSWGNDSYRGDNSSRPVGRDGNRGRRPSIPGLGQYEHRGRLGHRFLRRVAGSLNLDRCDRHRRRRLAFDRPDRGGCPRVHRGLAGPRNRRRSRILVPVRGGDGRHLCYGGLAARWTHSYVRWAARRPPTKAGSFTFAVTATGDLTSRAVFTSDWASDIIDGATVRFTHASVHTITGTLGGLTSTVAIQLSDPVGVAAALAALERAAALAAAEQAEAAAAAAAAAASAAWAQAAGSAPALPSAGANILPGLIVRVLSLLAGLMLWMRQRVLA</sequence>
<dbReference type="SUPFAM" id="SSF50985">
    <property type="entry name" value="RCC1/BLIP-II"/>
    <property type="match status" value="1"/>
</dbReference>
<comment type="caution">
    <text evidence="2">The sequence shown here is derived from an EMBL/GenBank/DDBJ whole genome shotgun (WGS) entry which is preliminary data.</text>
</comment>
<gene>
    <name evidence="2" type="ORF">E3T51_13340</name>
</gene>
<keyword evidence="3" id="KW-1185">Reference proteome</keyword>
<evidence type="ECO:0000313" key="3">
    <source>
        <dbReference type="Proteomes" id="UP000297626"/>
    </source>
</evidence>
<dbReference type="Proteomes" id="UP000297626">
    <property type="component" value="Unassembled WGS sequence"/>
</dbReference>
<feature type="compositionally biased region" description="Polar residues" evidence="1">
    <location>
        <begin position="43"/>
        <end position="54"/>
    </location>
</feature>
<reference evidence="2 3" key="1">
    <citation type="submission" date="2019-03" db="EMBL/GenBank/DDBJ databases">
        <title>Genomics of glacier-inhabiting Cryobacterium strains.</title>
        <authorList>
            <person name="Liu Q."/>
            <person name="Xin Y.-H."/>
        </authorList>
    </citation>
    <scope>NUCLEOTIDE SEQUENCE [LARGE SCALE GENOMIC DNA]</scope>
    <source>
        <strain evidence="2 3">Sr54</strain>
    </source>
</reference>
<organism evidence="2 3">
    <name type="scientific">Cryobacterium serini</name>
    <dbReference type="NCBI Taxonomy" id="1259201"/>
    <lineage>
        <taxon>Bacteria</taxon>
        <taxon>Bacillati</taxon>
        <taxon>Actinomycetota</taxon>
        <taxon>Actinomycetes</taxon>
        <taxon>Micrococcales</taxon>
        <taxon>Microbacteriaceae</taxon>
        <taxon>Cryobacterium</taxon>
    </lineage>
</organism>
<evidence type="ECO:0000256" key="1">
    <source>
        <dbReference type="SAM" id="MobiDB-lite"/>
    </source>
</evidence>